<name>A0A0P4R5D1_9ACTN</name>
<reference evidence="1 2" key="2">
    <citation type="journal article" date="2015" name="Stand. Genomic Sci.">
        <title>Draft genome sequence of marine-derived Streptomyces sp. TP-A0598, a producer of anti-MRSA antibiotic lydicamycins.</title>
        <authorList>
            <person name="Komaki H."/>
            <person name="Ichikawa N."/>
            <person name="Hosoyama A."/>
            <person name="Fujita N."/>
            <person name="Igarashi Y."/>
        </authorList>
    </citation>
    <scope>NUCLEOTIDE SEQUENCE [LARGE SCALE GENOMIC DNA]</scope>
    <source>
        <strain evidence="1 2">NBRC 110027</strain>
    </source>
</reference>
<dbReference type="Proteomes" id="UP000048965">
    <property type="component" value="Unassembled WGS sequence"/>
</dbReference>
<protein>
    <submittedName>
        <fullName evidence="1">NTPase-like protein</fullName>
    </submittedName>
</protein>
<organism evidence="1 2">
    <name type="scientific">Streptomyces lydicamycinicus</name>
    <dbReference type="NCBI Taxonomy" id="1546107"/>
    <lineage>
        <taxon>Bacteria</taxon>
        <taxon>Bacillati</taxon>
        <taxon>Actinomycetota</taxon>
        <taxon>Actinomycetes</taxon>
        <taxon>Kitasatosporales</taxon>
        <taxon>Streptomycetaceae</taxon>
        <taxon>Streptomyces</taxon>
    </lineage>
</organism>
<comment type="caution">
    <text evidence="1">The sequence shown here is derived from an EMBL/GenBank/DDBJ whole genome shotgun (WGS) entry which is preliminary data.</text>
</comment>
<proteinExistence type="predicted"/>
<gene>
    <name evidence="1" type="ORF">TPA0598_03_07410</name>
</gene>
<sequence>MLHWEPVSYTRSWQRSIPFFVPYDKGTVRLWDTASAQPLGQALSTPRVTLFSPSPSPPTATPCASSPAGHTALLVVAADLLQSPSRGDHPELIEPLHALITSVAR</sequence>
<evidence type="ECO:0000313" key="1">
    <source>
        <dbReference type="EMBL" id="GAO08280.1"/>
    </source>
</evidence>
<keyword evidence="2" id="KW-1185">Reference proteome</keyword>
<accession>A0A0P4R5D1</accession>
<reference evidence="2" key="1">
    <citation type="submission" date="2014-09" db="EMBL/GenBank/DDBJ databases">
        <title>Whole genome shotgun sequence of Streptomyces sp. NBRC 110027.</title>
        <authorList>
            <person name="Komaki H."/>
            <person name="Ichikawa N."/>
            <person name="Katano-Makiyama Y."/>
            <person name="Hosoyama A."/>
            <person name="Hashimoto M."/>
            <person name="Uohara A."/>
            <person name="Kitahashi Y."/>
            <person name="Ohji S."/>
            <person name="Kimura A."/>
            <person name="Yamazoe A."/>
            <person name="Igarashi Y."/>
            <person name="Fujita N."/>
        </authorList>
    </citation>
    <scope>NUCLEOTIDE SEQUENCE [LARGE SCALE GENOMIC DNA]</scope>
    <source>
        <strain evidence="2">NBRC 110027</strain>
    </source>
</reference>
<dbReference type="AlphaFoldDB" id="A0A0P4R5D1"/>
<dbReference type="EMBL" id="BBNO01000003">
    <property type="protein sequence ID" value="GAO08280.1"/>
    <property type="molecule type" value="Genomic_DNA"/>
</dbReference>
<evidence type="ECO:0000313" key="2">
    <source>
        <dbReference type="Proteomes" id="UP000048965"/>
    </source>
</evidence>